<gene>
    <name evidence="2" type="ORF">FRACYDRAFT_238294</name>
</gene>
<proteinExistence type="predicted"/>
<dbReference type="InParanoid" id="A0A1E7FI65"/>
<dbReference type="Proteomes" id="UP000095751">
    <property type="component" value="Unassembled WGS sequence"/>
</dbReference>
<evidence type="ECO:0000313" key="2">
    <source>
        <dbReference type="EMBL" id="OEU17866.1"/>
    </source>
</evidence>
<feature type="compositionally biased region" description="Low complexity" evidence="1">
    <location>
        <begin position="307"/>
        <end position="322"/>
    </location>
</feature>
<feature type="region of interest" description="Disordered" evidence="1">
    <location>
        <begin position="1"/>
        <end position="20"/>
    </location>
</feature>
<evidence type="ECO:0000313" key="3">
    <source>
        <dbReference type="Proteomes" id="UP000095751"/>
    </source>
</evidence>
<dbReference type="EMBL" id="KV784357">
    <property type="protein sequence ID" value="OEU17866.1"/>
    <property type="molecule type" value="Genomic_DNA"/>
</dbReference>
<reference evidence="2 3" key="1">
    <citation type="submission" date="2016-09" db="EMBL/GenBank/DDBJ databases">
        <title>Extensive genetic diversity and differential bi-allelic expression allows diatom success in the polar Southern Ocean.</title>
        <authorList>
            <consortium name="DOE Joint Genome Institute"/>
            <person name="Mock T."/>
            <person name="Otillar R.P."/>
            <person name="Strauss J."/>
            <person name="Dupont C."/>
            <person name="Frickenhaus S."/>
            <person name="Maumus F."/>
            <person name="Mcmullan M."/>
            <person name="Sanges R."/>
            <person name="Schmutz J."/>
            <person name="Toseland A."/>
            <person name="Valas R."/>
            <person name="Veluchamy A."/>
            <person name="Ward B.J."/>
            <person name="Allen A."/>
            <person name="Barry K."/>
            <person name="Falciatore A."/>
            <person name="Ferrante M."/>
            <person name="Fortunato A.E."/>
            <person name="Gloeckner G."/>
            <person name="Gruber A."/>
            <person name="Hipkin R."/>
            <person name="Janech M."/>
            <person name="Kroth P."/>
            <person name="Leese F."/>
            <person name="Lindquist E."/>
            <person name="Lyon B.R."/>
            <person name="Martin J."/>
            <person name="Mayer C."/>
            <person name="Parker M."/>
            <person name="Quesneville H."/>
            <person name="Raymond J."/>
            <person name="Uhlig C."/>
            <person name="Valentin K.U."/>
            <person name="Worden A.Z."/>
            <person name="Armbrust E.V."/>
            <person name="Bowler C."/>
            <person name="Green B."/>
            <person name="Moulton V."/>
            <person name="Van Oosterhout C."/>
            <person name="Grigoriev I."/>
        </authorList>
    </citation>
    <scope>NUCLEOTIDE SEQUENCE [LARGE SCALE GENOMIC DNA]</scope>
    <source>
        <strain evidence="2 3">CCMP1102</strain>
    </source>
</reference>
<dbReference type="KEGG" id="fcy:FRACYDRAFT_238294"/>
<evidence type="ECO:0000256" key="1">
    <source>
        <dbReference type="SAM" id="MobiDB-lite"/>
    </source>
</evidence>
<accession>A0A1E7FI65</accession>
<feature type="region of interest" description="Disordered" evidence="1">
    <location>
        <begin position="307"/>
        <end position="348"/>
    </location>
</feature>
<keyword evidence="3" id="KW-1185">Reference proteome</keyword>
<protein>
    <submittedName>
        <fullName evidence="2">Uncharacterized protein</fullName>
    </submittedName>
</protein>
<organism evidence="2 3">
    <name type="scientific">Fragilariopsis cylindrus CCMP1102</name>
    <dbReference type="NCBI Taxonomy" id="635003"/>
    <lineage>
        <taxon>Eukaryota</taxon>
        <taxon>Sar</taxon>
        <taxon>Stramenopiles</taxon>
        <taxon>Ochrophyta</taxon>
        <taxon>Bacillariophyta</taxon>
        <taxon>Bacillariophyceae</taxon>
        <taxon>Bacillariophycidae</taxon>
        <taxon>Bacillariales</taxon>
        <taxon>Bacillariaceae</taxon>
        <taxon>Fragilariopsis</taxon>
    </lineage>
</organism>
<sequence length="348" mass="39993">MCEYVPDDDDDDDDYNGLDSGRDTEEEVEAIIRFFPEVLSTADEDFIYPIQRLACNIKVISFIPLYVRLAIEFGSFPEEIRGGLFTVTPTLNKYGNSVFINLFTVAYDRDHQELDVNDKYLLVMIRLRQMGYLRLEDIQRNRLLERLCYHRFFSENRCRFLVEWDPTTLIIPEDAKYSPLHHVTICGSTIRGFQVIFEYGILYYPIKKGISLLFQKSKYGVTAGITPFQMAYQKWGQDEVTKVIEDTLIRYSSSNNRPPFNIAEALITAAIDENIHLDCIYFLVRREPDGLQKLLLQLSPASAAAAASNSNNSNNYSNSNSNKDNGTSSLAKNMINSTTSKRNKRKRE</sequence>
<feature type="compositionally biased region" description="Acidic residues" evidence="1">
    <location>
        <begin position="1"/>
        <end position="16"/>
    </location>
</feature>
<name>A0A1E7FI65_9STRA</name>
<feature type="compositionally biased region" description="Polar residues" evidence="1">
    <location>
        <begin position="323"/>
        <end position="340"/>
    </location>
</feature>
<dbReference type="AlphaFoldDB" id="A0A1E7FI65"/>